<accession>A0A158KDA3</accession>
<evidence type="ECO:0000313" key="1">
    <source>
        <dbReference type="EMBL" id="SAL79112.1"/>
    </source>
</evidence>
<organism evidence="1 2">
    <name type="scientific">Caballeronia terrestris</name>
    <dbReference type="NCBI Taxonomy" id="1226301"/>
    <lineage>
        <taxon>Bacteria</taxon>
        <taxon>Pseudomonadati</taxon>
        <taxon>Pseudomonadota</taxon>
        <taxon>Betaproteobacteria</taxon>
        <taxon>Burkholderiales</taxon>
        <taxon>Burkholderiaceae</taxon>
        <taxon>Caballeronia</taxon>
    </lineage>
</organism>
<proteinExistence type="predicted"/>
<dbReference type="AlphaFoldDB" id="A0A158KDA3"/>
<protein>
    <submittedName>
        <fullName evidence="1">Uncharacterized protein</fullName>
    </submittedName>
</protein>
<evidence type="ECO:0000313" key="2">
    <source>
        <dbReference type="Proteomes" id="UP000054925"/>
    </source>
</evidence>
<dbReference type="EMBL" id="FCOL02000048">
    <property type="protein sequence ID" value="SAL79112.1"/>
    <property type="molecule type" value="Genomic_DNA"/>
</dbReference>
<dbReference type="Proteomes" id="UP000054925">
    <property type="component" value="Unassembled WGS sequence"/>
</dbReference>
<keyword evidence="2" id="KW-1185">Reference proteome</keyword>
<gene>
    <name evidence="1" type="ORF">AWB67_05386</name>
</gene>
<sequence length="44" mass="5003">MDFQYTRRGGKGFTYDVSISLRSEGLKAMLKKVNASGWQAVYIE</sequence>
<name>A0A158KDA3_9BURK</name>
<comment type="caution">
    <text evidence="1">The sequence shown here is derived from an EMBL/GenBank/DDBJ whole genome shotgun (WGS) entry which is preliminary data.</text>
</comment>
<reference evidence="1" key="1">
    <citation type="submission" date="2016-01" db="EMBL/GenBank/DDBJ databases">
        <authorList>
            <person name="Peeters C."/>
        </authorList>
    </citation>
    <scope>NUCLEOTIDE SEQUENCE [LARGE SCALE GENOMIC DNA]</scope>
    <source>
        <strain evidence="1">LMG 22937</strain>
    </source>
</reference>